<dbReference type="GO" id="GO:0045892">
    <property type="term" value="P:negative regulation of DNA-templated transcription"/>
    <property type="evidence" value="ECO:0007669"/>
    <property type="project" value="InterPro"/>
</dbReference>
<reference evidence="6 7" key="1">
    <citation type="submission" date="2020-07" db="EMBL/GenBank/DDBJ databases">
        <title>Sequencing the genomes of 1000 actinobacteria strains.</title>
        <authorList>
            <person name="Klenk H.-P."/>
        </authorList>
    </citation>
    <scope>NUCLEOTIDE SEQUENCE [LARGE SCALE GENOMIC DNA]</scope>
    <source>
        <strain evidence="6 7">DSM 44442</strain>
    </source>
</reference>
<dbReference type="InterPro" id="IPR050109">
    <property type="entry name" value="HTH-type_TetR-like_transc_reg"/>
</dbReference>
<dbReference type="InterPro" id="IPR001647">
    <property type="entry name" value="HTH_TetR"/>
</dbReference>
<dbReference type="PROSITE" id="PS50977">
    <property type="entry name" value="HTH_TETR_2"/>
    <property type="match status" value="1"/>
</dbReference>
<accession>A0A7Z0ETU8</accession>
<dbReference type="PANTHER" id="PTHR30055">
    <property type="entry name" value="HTH-TYPE TRANSCRIPTIONAL REGULATOR RUTR"/>
    <property type="match status" value="1"/>
</dbReference>
<evidence type="ECO:0000256" key="3">
    <source>
        <dbReference type="ARBA" id="ARBA00023163"/>
    </source>
</evidence>
<comment type="caution">
    <text evidence="6">The sequence shown here is derived from an EMBL/GenBank/DDBJ whole genome shotgun (WGS) entry which is preliminary data.</text>
</comment>
<dbReference type="Gene3D" id="1.10.357.10">
    <property type="entry name" value="Tetracycline Repressor, domain 2"/>
    <property type="match status" value="1"/>
</dbReference>
<dbReference type="EMBL" id="JACCFS010000001">
    <property type="protein sequence ID" value="NYJ38152.1"/>
    <property type="molecule type" value="Genomic_DNA"/>
</dbReference>
<dbReference type="Gene3D" id="1.10.10.60">
    <property type="entry name" value="Homeodomain-like"/>
    <property type="match status" value="1"/>
</dbReference>
<dbReference type="AlphaFoldDB" id="A0A7Z0ETU8"/>
<keyword evidence="7" id="KW-1185">Reference proteome</keyword>
<keyword evidence="3" id="KW-0804">Transcription</keyword>
<gene>
    <name evidence="6" type="ORF">HNR10_006033</name>
</gene>
<evidence type="ECO:0000256" key="4">
    <source>
        <dbReference type="PROSITE-ProRule" id="PRU00335"/>
    </source>
</evidence>
<protein>
    <submittedName>
        <fullName evidence="6">AcrR family transcriptional regulator</fullName>
    </submittedName>
</protein>
<evidence type="ECO:0000313" key="6">
    <source>
        <dbReference type="EMBL" id="NYJ38152.1"/>
    </source>
</evidence>
<dbReference type="Pfam" id="PF02909">
    <property type="entry name" value="TetR_C_1"/>
    <property type="match status" value="1"/>
</dbReference>
<proteinExistence type="predicted"/>
<dbReference type="GO" id="GO:0000976">
    <property type="term" value="F:transcription cis-regulatory region binding"/>
    <property type="evidence" value="ECO:0007669"/>
    <property type="project" value="TreeGrafter"/>
</dbReference>
<dbReference type="SUPFAM" id="SSF48498">
    <property type="entry name" value="Tetracyclin repressor-like, C-terminal domain"/>
    <property type="match status" value="1"/>
</dbReference>
<evidence type="ECO:0000259" key="5">
    <source>
        <dbReference type="PROSITE" id="PS50977"/>
    </source>
</evidence>
<feature type="DNA-binding region" description="H-T-H motif" evidence="4">
    <location>
        <begin position="60"/>
        <end position="79"/>
    </location>
</feature>
<dbReference type="Pfam" id="PF00440">
    <property type="entry name" value="TetR_N"/>
    <property type="match status" value="1"/>
</dbReference>
<dbReference type="SUPFAM" id="SSF46689">
    <property type="entry name" value="Homeodomain-like"/>
    <property type="match status" value="1"/>
</dbReference>
<dbReference type="Proteomes" id="UP000572051">
    <property type="component" value="Unassembled WGS sequence"/>
</dbReference>
<keyword evidence="2 4" id="KW-0238">DNA-binding</keyword>
<feature type="domain" description="HTH tetR-type" evidence="5">
    <location>
        <begin position="37"/>
        <end position="97"/>
    </location>
</feature>
<dbReference type="InterPro" id="IPR036271">
    <property type="entry name" value="Tet_transcr_reg_TetR-rel_C_sf"/>
</dbReference>
<dbReference type="GO" id="GO:0003700">
    <property type="term" value="F:DNA-binding transcription factor activity"/>
    <property type="evidence" value="ECO:0007669"/>
    <property type="project" value="TreeGrafter"/>
</dbReference>
<sequence length="269" mass="29877">MQVVIYAGQSDVRRSMALLWRSPQDDGDRTAPGPKPELSVDLVVDTAIAVADEQGMGALSMKAVGARLGRTAMSLYTYVASKNELIELMYDQAFGELADAAEQAEPRPWREATTAWAQRLWDFYLRHPWTLEVSQARPVLGPNEYRLFESMAAVLEEAGLAPDQIRSTFGSLFTMVRGFVQTAAESRQAPLVTGQPEDEWWYGRSGQLEDVAPDFTERFPVLSRMAESGAFGNEDPTEPYLEQEAWETFRFGLEALLDGVRARIGTAGS</sequence>
<dbReference type="InterPro" id="IPR009057">
    <property type="entry name" value="Homeodomain-like_sf"/>
</dbReference>
<evidence type="ECO:0000256" key="2">
    <source>
        <dbReference type="ARBA" id="ARBA00023125"/>
    </source>
</evidence>
<dbReference type="PANTHER" id="PTHR30055:SF151">
    <property type="entry name" value="TRANSCRIPTIONAL REGULATORY PROTEIN"/>
    <property type="match status" value="1"/>
</dbReference>
<keyword evidence="1" id="KW-0805">Transcription regulation</keyword>
<evidence type="ECO:0000256" key="1">
    <source>
        <dbReference type="ARBA" id="ARBA00023015"/>
    </source>
</evidence>
<organism evidence="6 7">
    <name type="scientific">Nocardiopsis aegyptia</name>
    <dbReference type="NCBI Taxonomy" id="220378"/>
    <lineage>
        <taxon>Bacteria</taxon>
        <taxon>Bacillati</taxon>
        <taxon>Actinomycetota</taxon>
        <taxon>Actinomycetes</taxon>
        <taxon>Streptosporangiales</taxon>
        <taxon>Nocardiopsidaceae</taxon>
        <taxon>Nocardiopsis</taxon>
    </lineage>
</organism>
<dbReference type="InterPro" id="IPR004111">
    <property type="entry name" value="Repressor_TetR_C"/>
</dbReference>
<name>A0A7Z0ETU8_9ACTN</name>
<evidence type="ECO:0000313" key="7">
    <source>
        <dbReference type="Proteomes" id="UP000572051"/>
    </source>
</evidence>